<evidence type="ECO:0000256" key="1">
    <source>
        <dbReference type="ARBA" id="ARBA00001933"/>
    </source>
</evidence>
<comment type="subunit">
    <text evidence="3">Homodimer.</text>
</comment>
<evidence type="ECO:0000259" key="7">
    <source>
        <dbReference type="Pfam" id="PF00155"/>
    </source>
</evidence>
<evidence type="ECO:0000256" key="6">
    <source>
        <dbReference type="ARBA" id="ARBA00022898"/>
    </source>
</evidence>
<reference evidence="8 9" key="1">
    <citation type="submission" date="2017-07" db="EMBL/GenBank/DDBJ databases">
        <title>Draft genome sequence of aerobic hyperthermophilic archaea, Pyrobaculum aerophilum YKB31 and YKB32.</title>
        <authorList>
            <person name="Mochizuki T."/>
            <person name="Berliner A.J."/>
            <person name="Yoshida-Takashima Y."/>
            <person name="Takaki Y."/>
            <person name="Nunoura T."/>
            <person name="Takai K."/>
        </authorList>
    </citation>
    <scope>NUCLEOTIDE SEQUENCE [LARGE SCALE GENOMIC DNA]</scope>
    <source>
        <strain evidence="8 9">YKB32</strain>
    </source>
</reference>
<feature type="domain" description="Aminotransferase class I/classII large" evidence="7">
    <location>
        <begin position="44"/>
        <end position="391"/>
    </location>
</feature>
<dbReference type="Gene3D" id="3.90.1150.10">
    <property type="entry name" value="Aspartate Aminotransferase, domain 1"/>
    <property type="match status" value="1"/>
</dbReference>
<dbReference type="CDD" id="cd00609">
    <property type="entry name" value="AAT_like"/>
    <property type="match status" value="1"/>
</dbReference>
<evidence type="ECO:0000256" key="5">
    <source>
        <dbReference type="ARBA" id="ARBA00022679"/>
    </source>
</evidence>
<dbReference type="InterPro" id="IPR015422">
    <property type="entry name" value="PyrdxlP-dep_Trfase_small"/>
</dbReference>
<comment type="cofactor">
    <cofactor evidence="1">
        <name>pyridoxal 5'-phosphate</name>
        <dbReference type="ChEBI" id="CHEBI:597326"/>
    </cofactor>
</comment>
<evidence type="ECO:0000256" key="4">
    <source>
        <dbReference type="ARBA" id="ARBA00022576"/>
    </source>
</evidence>
<evidence type="ECO:0000313" key="9">
    <source>
        <dbReference type="Proteomes" id="UP000256877"/>
    </source>
</evidence>
<comment type="caution">
    <text evidence="8">The sequence shown here is derived from an EMBL/GenBank/DDBJ whole genome shotgun (WGS) entry which is preliminary data.</text>
</comment>
<dbReference type="GO" id="GO:1901605">
    <property type="term" value="P:alpha-amino acid metabolic process"/>
    <property type="evidence" value="ECO:0007669"/>
    <property type="project" value="TreeGrafter"/>
</dbReference>
<proteinExistence type="inferred from homology"/>
<evidence type="ECO:0000313" key="8">
    <source>
        <dbReference type="EMBL" id="RFB00095.1"/>
    </source>
</evidence>
<keyword evidence="4 8" id="KW-0032">Aminotransferase</keyword>
<dbReference type="Gene3D" id="3.40.640.10">
    <property type="entry name" value="Type I PLP-dependent aspartate aminotransferase-like (Major domain)"/>
    <property type="match status" value="1"/>
</dbReference>
<protein>
    <submittedName>
        <fullName evidence="8">Aminotransferase</fullName>
    </submittedName>
</protein>
<evidence type="ECO:0000256" key="2">
    <source>
        <dbReference type="ARBA" id="ARBA00007441"/>
    </source>
</evidence>
<dbReference type="RefSeq" id="WP_116430378.1">
    <property type="nucleotide sequence ID" value="NZ_NMUF01000003.1"/>
</dbReference>
<organism evidence="8 9">
    <name type="scientific">Pyrobaculum aerophilum</name>
    <dbReference type="NCBI Taxonomy" id="13773"/>
    <lineage>
        <taxon>Archaea</taxon>
        <taxon>Thermoproteota</taxon>
        <taxon>Thermoprotei</taxon>
        <taxon>Thermoproteales</taxon>
        <taxon>Thermoproteaceae</taxon>
        <taxon>Pyrobaculum</taxon>
    </lineage>
</organism>
<dbReference type="SUPFAM" id="SSF53383">
    <property type="entry name" value="PLP-dependent transferases"/>
    <property type="match status" value="1"/>
</dbReference>
<dbReference type="OrthoDB" id="372018at2157"/>
<dbReference type="FunFam" id="3.40.640.10:FF:000053">
    <property type="entry name" value="Aminotransferase, class I"/>
    <property type="match status" value="1"/>
</dbReference>
<comment type="similarity">
    <text evidence="2">Belongs to the class-I pyridoxal-phosphate-dependent aminotransferase family.</text>
</comment>
<dbReference type="EMBL" id="NMUF01000003">
    <property type="protein sequence ID" value="RFB00095.1"/>
    <property type="molecule type" value="Genomic_DNA"/>
</dbReference>
<gene>
    <name evidence="8" type="ORF">CGL52_01735</name>
</gene>
<accession>A0A371R6H6</accession>
<dbReference type="Proteomes" id="UP000256877">
    <property type="component" value="Unassembled WGS sequence"/>
</dbReference>
<keyword evidence="6" id="KW-0663">Pyridoxal phosphate</keyword>
<name>A0A371R6H6_9CREN</name>
<sequence length="399" mass="45285">MNIGDLVSSRTQYMTASEIRELLRWATADVISFGGGMPDPSTFPVEDIAKIVAYVLEAYPHRALQYGSTEGVMELRQEIAKFSESFRGIKAKPENVIITVGSQEALELLGRVFIDPGDVVITENPTYLAALQAWRVYQPRLVGIPMDEHGMMVDVLEEKVKQLKAEGARIKFIYTIPTAQNPSGLTMTQDRRKYLLEIAEKYDLLVVEDDPYSYFLFEQIEVSPIKALDKSDRVIYLSTASKIFAPGFRLGWVIANEEVIKWFNLAKQSLNLNTSNFVQYIFLEGLRRNVVLKNLPHVRDLYKRKRDAMLAALETYMPPGVSWTKPSGGMFIWVTTPQHIDTRELLKIAVTQYKVAFVPGHGFFVDQSVRNAMRLNFTYPSFEQINEGIRRLALAIKGA</sequence>
<dbReference type="InterPro" id="IPR015424">
    <property type="entry name" value="PyrdxlP-dep_Trfase"/>
</dbReference>
<dbReference type="InterPro" id="IPR015421">
    <property type="entry name" value="PyrdxlP-dep_Trfase_major"/>
</dbReference>
<dbReference type="InterPro" id="IPR004839">
    <property type="entry name" value="Aminotransferase_I/II_large"/>
</dbReference>
<evidence type="ECO:0000256" key="3">
    <source>
        <dbReference type="ARBA" id="ARBA00011738"/>
    </source>
</evidence>
<dbReference type="AlphaFoldDB" id="A0A371R6H6"/>
<keyword evidence="5 8" id="KW-0808">Transferase</keyword>
<dbReference type="GO" id="GO:0030170">
    <property type="term" value="F:pyridoxal phosphate binding"/>
    <property type="evidence" value="ECO:0007669"/>
    <property type="project" value="InterPro"/>
</dbReference>
<dbReference type="Pfam" id="PF00155">
    <property type="entry name" value="Aminotran_1_2"/>
    <property type="match status" value="1"/>
</dbReference>
<dbReference type="PANTHER" id="PTHR42790:SF19">
    <property type="entry name" value="KYNURENINE_ALPHA-AMINOADIPATE AMINOTRANSFERASE, MITOCHONDRIAL"/>
    <property type="match status" value="1"/>
</dbReference>
<dbReference type="PANTHER" id="PTHR42790">
    <property type="entry name" value="AMINOTRANSFERASE"/>
    <property type="match status" value="1"/>
</dbReference>
<dbReference type="GO" id="GO:0008483">
    <property type="term" value="F:transaminase activity"/>
    <property type="evidence" value="ECO:0007669"/>
    <property type="project" value="UniProtKB-KW"/>
</dbReference>
<dbReference type="InterPro" id="IPR050859">
    <property type="entry name" value="Class-I_PLP-dep_aminotransf"/>
</dbReference>